<comment type="caution">
    <text evidence="2">The sequence shown here is derived from an EMBL/GenBank/DDBJ whole genome shotgun (WGS) entry which is preliminary data.</text>
</comment>
<dbReference type="Proteomes" id="UP000780801">
    <property type="component" value="Unassembled WGS sequence"/>
</dbReference>
<feature type="region of interest" description="Disordered" evidence="1">
    <location>
        <begin position="283"/>
        <end position="317"/>
    </location>
</feature>
<feature type="region of interest" description="Disordered" evidence="1">
    <location>
        <begin position="177"/>
        <end position="259"/>
    </location>
</feature>
<gene>
    <name evidence="2" type="ORF">BGW38_008573</name>
</gene>
<evidence type="ECO:0000313" key="2">
    <source>
        <dbReference type="EMBL" id="KAF9571885.1"/>
    </source>
</evidence>
<evidence type="ECO:0000256" key="1">
    <source>
        <dbReference type="SAM" id="MobiDB-lite"/>
    </source>
</evidence>
<proteinExistence type="predicted"/>
<keyword evidence="3" id="KW-1185">Reference proteome</keyword>
<name>A0A9P6FL70_9FUNG</name>
<feature type="compositionally biased region" description="Polar residues" evidence="1">
    <location>
        <begin position="428"/>
        <end position="448"/>
    </location>
</feature>
<reference evidence="2" key="1">
    <citation type="journal article" date="2020" name="Fungal Divers.">
        <title>Resolving the Mortierellaceae phylogeny through synthesis of multi-gene phylogenetics and phylogenomics.</title>
        <authorList>
            <person name="Vandepol N."/>
            <person name="Liber J."/>
            <person name="Desiro A."/>
            <person name="Na H."/>
            <person name="Kennedy M."/>
            <person name="Barry K."/>
            <person name="Grigoriev I.V."/>
            <person name="Miller A.N."/>
            <person name="O'Donnell K."/>
            <person name="Stajich J.E."/>
            <person name="Bonito G."/>
        </authorList>
    </citation>
    <scope>NUCLEOTIDE SEQUENCE</scope>
    <source>
        <strain evidence="2">KOD1015</strain>
    </source>
</reference>
<feature type="region of interest" description="Disordered" evidence="1">
    <location>
        <begin position="107"/>
        <end position="134"/>
    </location>
</feature>
<organism evidence="2 3">
    <name type="scientific">Lunasporangiospora selenospora</name>
    <dbReference type="NCBI Taxonomy" id="979761"/>
    <lineage>
        <taxon>Eukaryota</taxon>
        <taxon>Fungi</taxon>
        <taxon>Fungi incertae sedis</taxon>
        <taxon>Mucoromycota</taxon>
        <taxon>Mortierellomycotina</taxon>
        <taxon>Mortierellomycetes</taxon>
        <taxon>Mortierellales</taxon>
        <taxon>Mortierellaceae</taxon>
        <taxon>Lunasporangiospora</taxon>
    </lineage>
</organism>
<feature type="region of interest" description="Disordered" evidence="1">
    <location>
        <begin position="330"/>
        <end position="461"/>
    </location>
</feature>
<dbReference type="AlphaFoldDB" id="A0A9P6FL70"/>
<feature type="compositionally biased region" description="Basic and acidic residues" evidence="1">
    <location>
        <begin position="120"/>
        <end position="130"/>
    </location>
</feature>
<dbReference type="EMBL" id="JAABOA010005949">
    <property type="protein sequence ID" value="KAF9571885.1"/>
    <property type="molecule type" value="Genomic_DNA"/>
</dbReference>
<dbReference type="OrthoDB" id="2442639at2759"/>
<feature type="compositionally biased region" description="Polar residues" evidence="1">
    <location>
        <begin position="366"/>
        <end position="383"/>
    </location>
</feature>
<feature type="compositionally biased region" description="Basic residues" evidence="1">
    <location>
        <begin position="404"/>
        <end position="414"/>
    </location>
</feature>
<protein>
    <submittedName>
        <fullName evidence="2">Uncharacterized protein</fullName>
    </submittedName>
</protein>
<evidence type="ECO:0000313" key="3">
    <source>
        <dbReference type="Proteomes" id="UP000780801"/>
    </source>
</evidence>
<sequence length="461" mass="49578">MQFQLFLGLCLHPWKNSSPGDYHTLVVTPGEEEGPLLDQGGPGEGGIAAAVTISDDYKDAEHPRSGETSAEGTSNIRESKQQLHLDQEEQFVTSTIITEFIMDSDDLPTKTTALGEDHDDDHTQPREHPQEISVQETIVERSIPEMTDVIVTSKETESVPEVPSKDVLFQTTTSTTITTTNTVPSSPNAQRGKSFSKKFSRRSASQNSSQAGTPPGSGNTSPLMGRFSKFTKMMRPSETSTTTTTITSASTASSLSSSGQSKVESLQVSSPAPVAIAVLEKSSERHEDFGPVSPVNSPWTDGGLPLPQQQRQEHRGRKETTIMTVTTLTGQPETEEPMELPGQLTPPKAQPAPVKSHPWAIPNRMGSLNKTGRTPTVDSTQDGSEAGSVGSGAKDSNVPTMDQKRRKSVLKKIGKMINTMGPKKGSDGSLTSTASKRMSRQSSTTITPSPIEVEEERVLAH</sequence>
<accession>A0A9P6FL70</accession>
<feature type="compositionally biased region" description="Low complexity" evidence="1">
    <location>
        <begin position="239"/>
        <end position="258"/>
    </location>
</feature>
<feature type="compositionally biased region" description="Low complexity" evidence="1">
    <location>
        <begin position="202"/>
        <end position="211"/>
    </location>
</feature>